<sequence length="39" mass="4414">MKSRNEFADGRARIFNSALQSIKLPQVTSEKEIFLAETS</sequence>
<protein>
    <submittedName>
        <fullName evidence="1">Uncharacterized protein</fullName>
    </submittedName>
</protein>
<comment type="caution">
    <text evidence="1">The sequence shown here is derived from an EMBL/GenBank/DDBJ whole genome shotgun (WGS) entry which is preliminary data.</text>
</comment>
<name>A0AAV2C0J7_9ARAC</name>
<evidence type="ECO:0000313" key="2">
    <source>
        <dbReference type="Proteomes" id="UP001497382"/>
    </source>
</evidence>
<dbReference type="AlphaFoldDB" id="A0AAV2C0J7"/>
<reference evidence="1 2" key="1">
    <citation type="submission" date="2024-04" db="EMBL/GenBank/DDBJ databases">
        <authorList>
            <person name="Rising A."/>
            <person name="Reimegard J."/>
            <person name="Sonavane S."/>
            <person name="Akerstrom W."/>
            <person name="Nylinder S."/>
            <person name="Hedman E."/>
            <person name="Kallberg Y."/>
        </authorList>
    </citation>
    <scope>NUCLEOTIDE SEQUENCE [LARGE SCALE GENOMIC DNA]</scope>
</reference>
<accession>A0AAV2C0J7</accession>
<proteinExistence type="predicted"/>
<organism evidence="1 2">
    <name type="scientific">Larinioides sclopetarius</name>
    <dbReference type="NCBI Taxonomy" id="280406"/>
    <lineage>
        <taxon>Eukaryota</taxon>
        <taxon>Metazoa</taxon>
        <taxon>Ecdysozoa</taxon>
        <taxon>Arthropoda</taxon>
        <taxon>Chelicerata</taxon>
        <taxon>Arachnida</taxon>
        <taxon>Araneae</taxon>
        <taxon>Araneomorphae</taxon>
        <taxon>Entelegynae</taxon>
        <taxon>Araneoidea</taxon>
        <taxon>Araneidae</taxon>
        <taxon>Larinioides</taxon>
    </lineage>
</organism>
<evidence type="ECO:0000313" key="1">
    <source>
        <dbReference type="EMBL" id="CAL1301645.1"/>
    </source>
</evidence>
<dbReference type="EMBL" id="CAXIEN010000785">
    <property type="protein sequence ID" value="CAL1301645.1"/>
    <property type="molecule type" value="Genomic_DNA"/>
</dbReference>
<keyword evidence="2" id="KW-1185">Reference proteome</keyword>
<dbReference type="Proteomes" id="UP001497382">
    <property type="component" value="Unassembled WGS sequence"/>
</dbReference>
<gene>
    <name evidence="1" type="ORF">LARSCL_LOCUS22636</name>
</gene>